<evidence type="ECO:0000256" key="10">
    <source>
        <dbReference type="SAM" id="MobiDB-lite"/>
    </source>
</evidence>
<dbReference type="InterPro" id="IPR013685">
    <property type="entry name" value="POTRA_FtsQ_type"/>
</dbReference>
<evidence type="ECO:0000256" key="7">
    <source>
        <dbReference type="ARBA" id="ARBA00023136"/>
    </source>
</evidence>
<keyword evidence="6 9" id="KW-1133">Transmembrane helix</keyword>
<dbReference type="GO" id="GO:0005886">
    <property type="term" value="C:plasma membrane"/>
    <property type="evidence" value="ECO:0007669"/>
    <property type="project" value="UniProtKB-SubCell"/>
</dbReference>
<comment type="caution">
    <text evidence="12">The sequence shown here is derived from an EMBL/GenBank/DDBJ whole genome shotgun (WGS) entry which is preliminary data.</text>
</comment>
<keyword evidence="7 9" id="KW-0472">Membrane</keyword>
<reference evidence="12" key="2">
    <citation type="journal article" date="2021" name="Syst. Appl. Microbiol.">
        <title>Roseomonas hellenica sp. nov., isolated from roots of wild-growing Alkanna tinctoria.</title>
        <authorList>
            <person name="Rat A."/>
            <person name="Naranjo H.D."/>
            <person name="Lebbe L."/>
            <person name="Cnockaert M."/>
            <person name="Krigas N."/>
            <person name="Grigoriadou K."/>
            <person name="Maloupa E."/>
            <person name="Willems A."/>
        </authorList>
    </citation>
    <scope>NUCLEOTIDE SEQUENCE</scope>
    <source>
        <strain evidence="12">LMG 28251</strain>
    </source>
</reference>
<dbReference type="PANTHER" id="PTHR35851:SF1">
    <property type="entry name" value="CELL DIVISION PROTEIN FTSQ"/>
    <property type="match status" value="1"/>
</dbReference>
<dbReference type="InterPro" id="IPR005548">
    <property type="entry name" value="Cell_div_FtsQ/DivIB_C"/>
</dbReference>
<name>A0AAF1JVB2_9PROT</name>
<proteinExistence type="inferred from homology"/>
<keyword evidence="13" id="KW-1185">Reference proteome</keyword>
<dbReference type="HAMAP" id="MF_00911">
    <property type="entry name" value="FtsQ_subfam"/>
    <property type="match status" value="1"/>
</dbReference>
<dbReference type="InterPro" id="IPR026579">
    <property type="entry name" value="FtsQ"/>
</dbReference>
<dbReference type="Pfam" id="PF08478">
    <property type="entry name" value="POTRA_1"/>
    <property type="match status" value="1"/>
</dbReference>
<evidence type="ECO:0000256" key="1">
    <source>
        <dbReference type="ARBA" id="ARBA00004370"/>
    </source>
</evidence>
<feature type="domain" description="POTRA" evidence="11">
    <location>
        <begin position="89"/>
        <end position="157"/>
    </location>
</feature>
<dbReference type="InterPro" id="IPR034746">
    <property type="entry name" value="POTRA"/>
</dbReference>
<evidence type="ECO:0000259" key="11">
    <source>
        <dbReference type="PROSITE" id="PS51779"/>
    </source>
</evidence>
<dbReference type="GO" id="GO:0032153">
    <property type="term" value="C:cell division site"/>
    <property type="evidence" value="ECO:0007669"/>
    <property type="project" value="UniProtKB-UniRule"/>
</dbReference>
<dbReference type="Gene3D" id="3.40.50.11690">
    <property type="entry name" value="Cell division protein FtsQ/DivIB"/>
    <property type="match status" value="1"/>
</dbReference>
<keyword evidence="2 9" id="KW-1003">Cell membrane</keyword>
<dbReference type="RefSeq" id="WP_211872593.1">
    <property type="nucleotide sequence ID" value="NZ_JAAEDH010000002.1"/>
</dbReference>
<comment type="function">
    <text evidence="9">Essential cell division protein.</text>
</comment>
<evidence type="ECO:0000256" key="6">
    <source>
        <dbReference type="ARBA" id="ARBA00022989"/>
    </source>
</evidence>
<protein>
    <recommendedName>
        <fullName evidence="9">Cell division protein FtsQ</fullName>
    </recommendedName>
</protein>
<keyword evidence="5 9" id="KW-0812">Transmembrane</keyword>
<evidence type="ECO:0000256" key="3">
    <source>
        <dbReference type="ARBA" id="ARBA00022519"/>
    </source>
</evidence>
<dbReference type="AlphaFoldDB" id="A0AAF1JVB2"/>
<dbReference type="PANTHER" id="PTHR35851">
    <property type="entry name" value="CELL DIVISION PROTEIN FTSQ"/>
    <property type="match status" value="1"/>
</dbReference>
<dbReference type="Gene3D" id="3.10.20.310">
    <property type="entry name" value="membrane protein fhac"/>
    <property type="match status" value="1"/>
</dbReference>
<feature type="region of interest" description="Disordered" evidence="10">
    <location>
        <begin position="1"/>
        <end position="26"/>
    </location>
</feature>
<comment type="subcellular location">
    <subcellularLocation>
        <location evidence="9">Cell inner membrane</location>
        <topology evidence="9">Single-pass type II membrane protein</topology>
    </subcellularLocation>
    <subcellularLocation>
        <location evidence="1">Membrane</location>
    </subcellularLocation>
    <text evidence="9">Localizes to the division septum.</text>
</comment>
<evidence type="ECO:0000256" key="2">
    <source>
        <dbReference type="ARBA" id="ARBA00022475"/>
    </source>
</evidence>
<keyword evidence="8 9" id="KW-0131">Cell cycle</keyword>
<dbReference type="InterPro" id="IPR045335">
    <property type="entry name" value="FtsQ_C_sf"/>
</dbReference>
<evidence type="ECO:0000313" key="12">
    <source>
        <dbReference type="EMBL" id="MBR0653882.1"/>
    </source>
</evidence>
<dbReference type="GO" id="GO:0043093">
    <property type="term" value="P:FtsZ-dependent cytokinesis"/>
    <property type="evidence" value="ECO:0007669"/>
    <property type="project" value="UniProtKB-UniRule"/>
</dbReference>
<comment type="similarity">
    <text evidence="9">Belongs to the FtsQ/DivIB family. FtsQ subfamily.</text>
</comment>
<organism evidence="12 13">
    <name type="scientific">Plastoroseomonas arctica</name>
    <dbReference type="NCBI Taxonomy" id="1509237"/>
    <lineage>
        <taxon>Bacteria</taxon>
        <taxon>Pseudomonadati</taxon>
        <taxon>Pseudomonadota</taxon>
        <taxon>Alphaproteobacteria</taxon>
        <taxon>Acetobacterales</taxon>
        <taxon>Acetobacteraceae</taxon>
        <taxon>Plastoroseomonas</taxon>
    </lineage>
</organism>
<evidence type="ECO:0000256" key="5">
    <source>
        <dbReference type="ARBA" id="ARBA00022692"/>
    </source>
</evidence>
<dbReference type="Pfam" id="PF03799">
    <property type="entry name" value="FtsQ_DivIB_C"/>
    <property type="match status" value="1"/>
</dbReference>
<evidence type="ECO:0000256" key="4">
    <source>
        <dbReference type="ARBA" id="ARBA00022618"/>
    </source>
</evidence>
<feature type="transmembrane region" description="Helical" evidence="9">
    <location>
        <begin position="47"/>
        <end position="67"/>
    </location>
</feature>
<keyword evidence="3 9" id="KW-0997">Cell inner membrane</keyword>
<dbReference type="PROSITE" id="PS51779">
    <property type="entry name" value="POTRA"/>
    <property type="match status" value="1"/>
</dbReference>
<accession>A0AAF1JVB2</accession>
<sequence length="302" mass="32890">MGVEAPPRLAGPAAQSRRAPTRRAKPIDRPSRLKLWLRRRRGMLRPAALGIVAVTALGFAGAAIWAADPAGRAQALIEDVSDLGRGFGMSIQRVEIVGRQNTPLDMIGAALGVSRGDPLLGFSLEAARVRLETIAWVQRAHIERRLPETLIIRIEERSPFAIWQREGRFVVIDRGGRVIAQDRLDQFGPLPLIVGPGANLAAAGLYDTLRGEPDIASRVQALVRIGERRWNLKLHNGADVMLPEGAEAAAITRLAALQREQQLMDRPLVAIDMRLPDRLVLRQVSAPAAPEAPRPTGARRGA</sequence>
<dbReference type="GO" id="GO:0090529">
    <property type="term" value="P:cell septum assembly"/>
    <property type="evidence" value="ECO:0007669"/>
    <property type="project" value="InterPro"/>
</dbReference>
<gene>
    <name evidence="9" type="primary">ftsQ</name>
    <name evidence="12" type="ORF">GXW79_02200</name>
</gene>
<reference evidence="12" key="1">
    <citation type="submission" date="2020-01" db="EMBL/GenBank/DDBJ databases">
        <authorList>
            <person name="Rat A."/>
        </authorList>
    </citation>
    <scope>NUCLEOTIDE SEQUENCE</scope>
    <source>
        <strain evidence="12">LMG 28251</strain>
    </source>
</reference>
<evidence type="ECO:0000256" key="8">
    <source>
        <dbReference type="ARBA" id="ARBA00023306"/>
    </source>
</evidence>
<keyword evidence="4 9" id="KW-0132">Cell division</keyword>
<dbReference type="EMBL" id="JAAEDH010000002">
    <property type="protein sequence ID" value="MBR0653882.1"/>
    <property type="molecule type" value="Genomic_DNA"/>
</dbReference>
<dbReference type="Proteomes" id="UP001196068">
    <property type="component" value="Unassembled WGS sequence"/>
</dbReference>
<evidence type="ECO:0000256" key="9">
    <source>
        <dbReference type="HAMAP-Rule" id="MF_00911"/>
    </source>
</evidence>
<evidence type="ECO:0000313" key="13">
    <source>
        <dbReference type="Proteomes" id="UP001196068"/>
    </source>
</evidence>